<reference evidence="1 2" key="1">
    <citation type="submission" date="2020-06" db="EMBL/GenBank/DDBJ databases">
        <title>Transcriptomic and genomic resources for Thalictrum thalictroides and T. hernandezii: Facilitating candidate gene discovery in an emerging model plant lineage.</title>
        <authorList>
            <person name="Arias T."/>
            <person name="Riano-Pachon D.M."/>
            <person name="Di Stilio V.S."/>
        </authorList>
    </citation>
    <scope>NUCLEOTIDE SEQUENCE [LARGE SCALE GENOMIC DNA]</scope>
    <source>
        <strain evidence="2">cv. WT478/WT964</strain>
        <tissue evidence="1">Leaves</tissue>
    </source>
</reference>
<name>A0A7J6V5G6_THATH</name>
<evidence type="ECO:0000313" key="1">
    <source>
        <dbReference type="EMBL" id="KAF5179480.1"/>
    </source>
</evidence>
<proteinExistence type="predicted"/>
<dbReference type="AlphaFoldDB" id="A0A7J6V5G6"/>
<organism evidence="1 2">
    <name type="scientific">Thalictrum thalictroides</name>
    <name type="common">Rue-anemone</name>
    <name type="synonym">Anemone thalictroides</name>
    <dbReference type="NCBI Taxonomy" id="46969"/>
    <lineage>
        <taxon>Eukaryota</taxon>
        <taxon>Viridiplantae</taxon>
        <taxon>Streptophyta</taxon>
        <taxon>Embryophyta</taxon>
        <taxon>Tracheophyta</taxon>
        <taxon>Spermatophyta</taxon>
        <taxon>Magnoliopsida</taxon>
        <taxon>Ranunculales</taxon>
        <taxon>Ranunculaceae</taxon>
        <taxon>Thalictroideae</taxon>
        <taxon>Thalictrum</taxon>
    </lineage>
</organism>
<sequence>MSASNHIFTNQQNTINIFTLLLRSQQQWHRFQPPPVDATQQPLCSLKSSFNEKRRWNFEIFLATQQELFESYFEIEFELVVFTFDRLEIELIDLKK</sequence>
<keyword evidence="2" id="KW-1185">Reference proteome</keyword>
<protein>
    <submittedName>
        <fullName evidence="1">Uncharacterized protein</fullName>
    </submittedName>
</protein>
<gene>
    <name evidence="1" type="ORF">FRX31_030933</name>
</gene>
<dbReference type="EMBL" id="JABWDY010038713">
    <property type="protein sequence ID" value="KAF5179480.1"/>
    <property type="molecule type" value="Genomic_DNA"/>
</dbReference>
<accession>A0A7J6V5G6</accession>
<dbReference type="Proteomes" id="UP000554482">
    <property type="component" value="Unassembled WGS sequence"/>
</dbReference>
<evidence type="ECO:0000313" key="2">
    <source>
        <dbReference type="Proteomes" id="UP000554482"/>
    </source>
</evidence>
<comment type="caution">
    <text evidence="1">The sequence shown here is derived from an EMBL/GenBank/DDBJ whole genome shotgun (WGS) entry which is preliminary data.</text>
</comment>